<protein>
    <submittedName>
        <fullName evidence="2">Short subunit dehydrogenase-like uncharacterized protein</fullName>
    </submittedName>
</protein>
<dbReference type="InterPro" id="IPR005097">
    <property type="entry name" value="Sacchrp_dh_NADP-bd"/>
</dbReference>
<dbReference type="PANTHER" id="PTHR43781">
    <property type="entry name" value="SACCHAROPINE DEHYDROGENASE"/>
    <property type="match status" value="1"/>
</dbReference>
<comment type="caution">
    <text evidence="2">The sequence shown here is derived from an EMBL/GenBank/DDBJ whole genome shotgun (WGS) entry which is preliminary data.</text>
</comment>
<dbReference type="Pfam" id="PF03435">
    <property type="entry name" value="Sacchrp_dh_NADP"/>
    <property type="match status" value="1"/>
</dbReference>
<evidence type="ECO:0000313" key="3">
    <source>
        <dbReference type="Proteomes" id="UP001254759"/>
    </source>
</evidence>
<reference evidence="2 3" key="1">
    <citation type="submission" date="2023-07" db="EMBL/GenBank/DDBJ databases">
        <title>Sorghum-associated microbial communities from plants grown in Nebraska, USA.</title>
        <authorList>
            <person name="Schachtman D."/>
        </authorList>
    </citation>
    <scope>NUCLEOTIDE SEQUENCE [LARGE SCALE GENOMIC DNA]</scope>
    <source>
        <strain evidence="2 3">BE107</strain>
    </source>
</reference>
<gene>
    <name evidence="2" type="ORF">J2W94_000407</name>
</gene>
<dbReference type="EMBL" id="JAVDTT010000001">
    <property type="protein sequence ID" value="MDR6840143.1"/>
    <property type="molecule type" value="Genomic_DNA"/>
</dbReference>
<feature type="domain" description="Saccharopine dehydrogenase NADP binding" evidence="1">
    <location>
        <begin position="7"/>
        <end position="128"/>
    </location>
</feature>
<dbReference type="Gene3D" id="3.40.50.720">
    <property type="entry name" value="NAD(P)-binding Rossmann-like Domain"/>
    <property type="match status" value="1"/>
</dbReference>
<dbReference type="SUPFAM" id="SSF51735">
    <property type="entry name" value="NAD(P)-binding Rossmann-fold domains"/>
    <property type="match status" value="1"/>
</dbReference>
<evidence type="ECO:0000313" key="2">
    <source>
        <dbReference type="EMBL" id="MDR6840143.1"/>
    </source>
</evidence>
<dbReference type="RefSeq" id="WP_310089967.1">
    <property type="nucleotide sequence ID" value="NZ_JAVDTT010000001.1"/>
</dbReference>
<sequence>MSSNRTVAVYGAYGHTARFVVAELCRHGWSPVLSGRDADKLAALGNVFPDLERRLASVEDPASLDRAFEGAVGVINCAGPFLDTAVPVIEAALRAGIHYLDVCAEQRAALDVFERFAGAAKLAGVTVMPAMAFYGGLTDLLATAALGDWPDADAIEIAVALDSWHPTTGTRRTGERNHYRRLVIAGGKLEPLADPPPSREWTFPTPFGTQEVVALPLAEIVTLSQHVRSAEVHSYMNLAPLKDLRDPHTPTPVPADADGRSSQIFAVDARVSRNGQTRRATVHGRDIYAVTAPLVVEAMQRIVDRRSKATGVVAAGAAFDAADFLESLPALHLAFPDA</sequence>
<keyword evidence="3" id="KW-1185">Reference proteome</keyword>
<name>A0ABU1RMZ5_9GAMM</name>
<dbReference type="PANTHER" id="PTHR43781:SF1">
    <property type="entry name" value="SACCHAROPINE DEHYDROGENASE"/>
    <property type="match status" value="1"/>
</dbReference>
<organism evidence="2 3">
    <name type="scientific">Pseudoxanthomonas sacheonensis</name>
    <dbReference type="NCBI Taxonomy" id="443615"/>
    <lineage>
        <taxon>Bacteria</taxon>
        <taxon>Pseudomonadati</taxon>
        <taxon>Pseudomonadota</taxon>
        <taxon>Gammaproteobacteria</taxon>
        <taxon>Lysobacterales</taxon>
        <taxon>Lysobacteraceae</taxon>
        <taxon>Pseudoxanthomonas</taxon>
    </lineage>
</organism>
<accession>A0ABU1RMZ5</accession>
<evidence type="ECO:0000259" key="1">
    <source>
        <dbReference type="Pfam" id="PF03435"/>
    </source>
</evidence>
<proteinExistence type="predicted"/>
<dbReference type="InterPro" id="IPR036291">
    <property type="entry name" value="NAD(P)-bd_dom_sf"/>
</dbReference>
<dbReference type="Proteomes" id="UP001254759">
    <property type="component" value="Unassembled WGS sequence"/>
</dbReference>